<dbReference type="EnsemblMetazoa" id="XM_019900225.1">
    <property type="protein sequence ID" value="XP_019755784.1"/>
    <property type="gene ID" value="LOC109534505"/>
</dbReference>
<evidence type="ECO:0000256" key="4">
    <source>
        <dbReference type="ARBA" id="ARBA00023002"/>
    </source>
</evidence>
<protein>
    <recommendedName>
        <fullName evidence="5">Flavin-containing monooxygenase</fullName>
        <ecNumber evidence="5">1.-.-.-</ecNumber>
    </recommendedName>
</protein>
<dbReference type="GO" id="GO:0050661">
    <property type="term" value="F:NADP binding"/>
    <property type="evidence" value="ECO:0007669"/>
    <property type="project" value="InterPro"/>
</dbReference>
<comment type="cofactor">
    <cofactor evidence="5">
        <name>FAD</name>
        <dbReference type="ChEBI" id="CHEBI:57692"/>
    </cofactor>
</comment>
<keyword evidence="3 5" id="KW-0274">FAD</keyword>
<dbReference type="Gene3D" id="3.50.50.60">
    <property type="entry name" value="FAD/NAD(P)-binding domain"/>
    <property type="match status" value="2"/>
</dbReference>
<dbReference type="InterPro" id="IPR050346">
    <property type="entry name" value="FMO-like"/>
</dbReference>
<dbReference type="AlphaFoldDB" id="A0AAR5P3V1"/>
<comment type="similarity">
    <text evidence="1 5">Belongs to the FMO family.</text>
</comment>
<dbReference type="SUPFAM" id="SSF51905">
    <property type="entry name" value="FAD/NAD(P)-binding domain"/>
    <property type="match status" value="2"/>
</dbReference>
<dbReference type="InterPro" id="IPR020946">
    <property type="entry name" value="Flavin_mOase-like"/>
</dbReference>
<evidence type="ECO:0000313" key="7">
    <source>
        <dbReference type="Proteomes" id="UP000019118"/>
    </source>
</evidence>
<evidence type="ECO:0000256" key="3">
    <source>
        <dbReference type="ARBA" id="ARBA00022827"/>
    </source>
</evidence>
<reference evidence="7" key="1">
    <citation type="journal article" date="2013" name="Genome Biol.">
        <title>Draft genome of the mountain pine beetle, Dendroctonus ponderosae Hopkins, a major forest pest.</title>
        <authorList>
            <person name="Keeling C.I."/>
            <person name="Yuen M.M."/>
            <person name="Liao N.Y."/>
            <person name="Docking T.R."/>
            <person name="Chan S.K."/>
            <person name="Taylor G.A."/>
            <person name="Palmquist D.L."/>
            <person name="Jackman S.D."/>
            <person name="Nguyen A."/>
            <person name="Li M."/>
            <person name="Henderson H."/>
            <person name="Janes J.K."/>
            <person name="Zhao Y."/>
            <person name="Pandoh P."/>
            <person name="Moore R."/>
            <person name="Sperling F.A."/>
            <person name="Huber D.P."/>
            <person name="Birol I."/>
            <person name="Jones S.J."/>
            <person name="Bohlmann J."/>
        </authorList>
    </citation>
    <scope>NUCLEOTIDE SEQUENCE</scope>
</reference>
<keyword evidence="2 5" id="KW-0285">Flavoprotein</keyword>
<evidence type="ECO:0000256" key="1">
    <source>
        <dbReference type="ARBA" id="ARBA00009183"/>
    </source>
</evidence>
<sequence length="279" mass="30906">MPATEQTYPTRNEVIDYLTAYEQRYHFPVVRPVRVERVESKGQYLEVYAGEQSWKAKAVGVQLHSADYKNAELFKTKKVMVVGGGNSGAQILAEVSQVAETLWITQTPPQFLADDVDGRVLFLRATERLKAQQEVKDARERGILQSRRPFSAFTEHGVIWEDGSTAHVDVVIWCTGFKAALNHLSSLGIIQPDQTIAVQNGRSVQCIRGKAAVATGEGMNPGNQLLQFKGFGQIVIGTGIQGLNTLIGPQSRRQYQYREINLVASPAVQQVQAILIRQA</sequence>
<proteinExistence type="inferred from homology"/>
<dbReference type="GO" id="GO:0004499">
    <property type="term" value="F:N,N-dimethylaniline monooxygenase activity"/>
    <property type="evidence" value="ECO:0007669"/>
    <property type="project" value="InterPro"/>
</dbReference>
<evidence type="ECO:0000313" key="6">
    <source>
        <dbReference type="EnsemblMetazoa" id="XP_019755784.1"/>
    </source>
</evidence>
<evidence type="ECO:0000256" key="5">
    <source>
        <dbReference type="RuleBase" id="RU361177"/>
    </source>
</evidence>
<keyword evidence="7" id="KW-1185">Reference proteome</keyword>
<keyword evidence="4 5" id="KW-0560">Oxidoreductase</keyword>
<accession>A0AAR5P3V1</accession>
<dbReference type="PANTHER" id="PTHR23023">
    <property type="entry name" value="DIMETHYLANILINE MONOOXYGENASE"/>
    <property type="match status" value="1"/>
</dbReference>
<organism evidence="6 7">
    <name type="scientific">Dendroctonus ponderosae</name>
    <name type="common">Mountain pine beetle</name>
    <dbReference type="NCBI Taxonomy" id="77166"/>
    <lineage>
        <taxon>Eukaryota</taxon>
        <taxon>Metazoa</taxon>
        <taxon>Ecdysozoa</taxon>
        <taxon>Arthropoda</taxon>
        <taxon>Hexapoda</taxon>
        <taxon>Insecta</taxon>
        <taxon>Pterygota</taxon>
        <taxon>Neoptera</taxon>
        <taxon>Endopterygota</taxon>
        <taxon>Coleoptera</taxon>
        <taxon>Polyphaga</taxon>
        <taxon>Cucujiformia</taxon>
        <taxon>Curculionidae</taxon>
        <taxon>Scolytinae</taxon>
        <taxon>Dendroctonus</taxon>
    </lineage>
</organism>
<dbReference type="Pfam" id="PF00743">
    <property type="entry name" value="FMO-like"/>
    <property type="match status" value="1"/>
</dbReference>
<name>A0AAR5P3V1_DENPD</name>
<keyword evidence="5" id="KW-0503">Monooxygenase</keyword>
<dbReference type="Proteomes" id="UP000019118">
    <property type="component" value="Unassembled WGS sequence"/>
</dbReference>
<reference evidence="6" key="2">
    <citation type="submission" date="2024-08" db="UniProtKB">
        <authorList>
            <consortium name="EnsemblMetazoa"/>
        </authorList>
    </citation>
    <scope>IDENTIFICATION</scope>
</reference>
<dbReference type="GO" id="GO:0050660">
    <property type="term" value="F:flavin adenine dinucleotide binding"/>
    <property type="evidence" value="ECO:0007669"/>
    <property type="project" value="InterPro"/>
</dbReference>
<evidence type="ECO:0000256" key="2">
    <source>
        <dbReference type="ARBA" id="ARBA00022630"/>
    </source>
</evidence>
<dbReference type="EC" id="1.-.-.-" evidence="5"/>
<dbReference type="InterPro" id="IPR036188">
    <property type="entry name" value="FAD/NAD-bd_sf"/>
</dbReference>